<evidence type="ECO:0000313" key="8">
    <source>
        <dbReference type="EMBL" id="CCE57252.1"/>
    </source>
</evidence>
<evidence type="ECO:0000256" key="1">
    <source>
        <dbReference type="ARBA" id="ARBA00022562"/>
    </source>
</evidence>
<dbReference type="GO" id="GO:0003677">
    <property type="term" value="F:DNA binding"/>
    <property type="evidence" value="ECO:0007669"/>
    <property type="project" value="UniProtKB-KW"/>
</dbReference>
<evidence type="ECO:0000313" key="9">
    <source>
        <dbReference type="Proteomes" id="UP000145409"/>
    </source>
</evidence>
<keyword evidence="4" id="KW-0238">DNA-binding</keyword>
<evidence type="ECO:0000256" key="2">
    <source>
        <dbReference type="ARBA" id="ARBA00022612"/>
    </source>
</evidence>
<dbReference type="GO" id="GO:0051276">
    <property type="term" value="P:chromosome organization"/>
    <property type="evidence" value="ECO:0007669"/>
    <property type="project" value="InterPro"/>
</dbReference>
<dbReference type="Pfam" id="PF02500">
    <property type="entry name" value="DNA_pack_N"/>
    <property type="match status" value="1"/>
</dbReference>
<dbReference type="SUPFAM" id="SSF52540">
    <property type="entry name" value="P-loop containing nucleoside triphosphate hydrolases"/>
    <property type="match status" value="1"/>
</dbReference>
<keyword evidence="3" id="KW-0378">Hydrolase</keyword>
<dbReference type="IntAct" id="H2A2T2">
    <property type="interactions" value="8"/>
</dbReference>
<keyword evidence="1" id="KW-1048">Host nucleus</keyword>
<feature type="domain" description="Probable DNA packing protein C-terminal" evidence="6">
    <location>
        <begin position="335"/>
        <end position="673"/>
    </location>
</feature>
<comment type="interaction">
    <interactant intactId="EBI-9643450">
        <id>H2A2T2</id>
    </interactant>
    <interactant intactId="EBI-9643119">
        <id>D3XDN8</id>
        <label>M50</label>
    </interactant>
    <organismsDiffer>true</organismsDiffer>
    <experiments>2</experiments>
</comment>
<dbReference type="InterPro" id="IPR038435">
    <property type="entry name" value="DNA_pack_C_sf"/>
</dbReference>
<sequence>MLTDAIAVAVRRRYDEIANKRHKPTTVITTEFPDVGIFCRKRYQTVHPELGLTNACNETFTPLTKFCVQYRDYNESSPKTSALKITPTLSAAIDAVKFQPCTPEQLEYRSKMNAFSDLYRDPEFVQIVNFLQDFENWIATGRDENCPSERRNKIYLEPFQRNLLAHVLFFLATTKNPTLANRVTEYLTHAFDLHFLSSQSIDLFKQKATVFLVPRRHGKTWFTIPVICFLLKNIIGISIGYVAHQKHVSQYVLKEVEFRCKRMFSGRFMVENKDNVISVDHKIAKSTALFASCYNTNVRLFFLTQSIRGQNFNLLIVDEAHFIKKEAFNTILGFLAQNTTKIIFISSTNTTSDSTCFLTKLTSAPFDMLNVVSYVCEEHIQAFSEKGDATACPCYRLHKPTFITLNSDVRKTANMFMPGSFMDEIMGGTNKINEETVLITDESREEFDLFRYSTTNPQFHPHLGAILSVYVDPAFTSNRRASGTGVAAVGTYRDQFIVYGLEHYFLKDLLDSSETSIADCVSHMLLSILRLHPFLSQVRVTIEGNSNQAAAVRIACNIKHNLLSAHAETLFYHSPDQNEIQQPFYLMNRDKRLAVEDFIAKFNSSYIKASQELISHTIKLSYDPVEYLLDQLRHIQRITLNEYVTYSAKRNNQSDDLVVALIMAVYMCSPERSFNFKPI</sequence>
<keyword evidence="5" id="KW-0231">Viral genome packaging</keyword>
<organism evidence="8 9">
    <name type="scientific">Murid herpesvirus 1</name>
    <name type="common">MuHV-1</name>
    <name type="synonym">Mouse cytomegalovirus</name>
    <dbReference type="NCBI Taxonomy" id="10366"/>
    <lineage>
        <taxon>Viruses</taxon>
        <taxon>Duplodnaviria</taxon>
        <taxon>Heunggongvirae</taxon>
        <taxon>Peploviricota</taxon>
        <taxon>Herviviricetes</taxon>
        <taxon>Herpesvirales</taxon>
        <taxon>Orthoherpesviridae</taxon>
        <taxon>Betaherpesvirinae</taxon>
        <taxon>Muromegalovirus</taxon>
        <taxon>Muromegalovirus muridbeta1</taxon>
    </lineage>
</organism>
<dbReference type="EMBL" id="HE610455">
    <property type="protein sequence ID" value="CCE57252.1"/>
    <property type="molecule type" value="Genomic_DNA"/>
</dbReference>
<dbReference type="Pfam" id="PF02499">
    <property type="entry name" value="DNA_pack_C"/>
    <property type="match status" value="1"/>
</dbReference>
<comment type="interaction">
    <interactant intactId="EBI-9643450">
        <id>H2A2T2</id>
    </interactant>
    <interactant intactId="EBI-9643380">
        <id>D3XDP0</id>
        <label>M52</label>
    </interactant>
    <organismsDiffer>true</organismsDiffer>
    <experiments>2</experiments>
</comment>
<evidence type="ECO:0000256" key="4">
    <source>
        <dbReference type="ARBA" id="ARBA00023125"/>
    </source>
</evidence>
<evidence type="ECO:0000256" key="3">
    <source>
        <dbReference type="ARBA" id="ARBA00022801"/>
    </source>
</evidence>
<dbReference type="Gene3D" id="3.30.420.320">
    <property type="match status" value="1"/>
</dbReference>
<accession>H2A2T2</accession>
<protein>
    <submittedName>
        <fullName evidence="8">M89 protein</fullName>
    </submittedName>
</protein>
<reference evidence="8 9" key="1">
    <citation type="journal article" date="2013" name="Virology">
        <title>The genome of murine cytomegalovirus is shaped by purifying selection and extensive recombination.</title>
        <authorList>
            <person name="Smith L.M."/>
            <person name="McWhorter A.R."/>
            <person name="Shellam G.R."/>
            <person name="Redwood A.J."/>
        </authorList>
    </citation>
    <scope>NUCLEOTIDE SEQUENCE [LARGE SCALE GENOMIC DNA]</scope>
    <source>
        <strain evidence="8">NO7</strain>
    </source>
</reference>
<name>H2A2T2_MUHV1</name>
<dbReference type="Proteomes" id="UP000145409">
    <property type="component" value="Segment"/>
</dbReference>
<dbReference type="MINT" id="H2A2T2"/>
<evidence type="ECO:0000259" key="7">
    <source>
        <dbReference type="Pfam" id="PF02500"/>
    </source>
</evidence>
<gene>
    <name evidence="8" type="primary">M89</name>
</gene>
<feature type="domain" description="Probable DNA packing protein N-terminal" evidence="7">
    <location>
        <begin position="42"/>
        <end position="297"/>
    </location>
</feature>
<dbReference type="InterPro" id="IPR033663">
    <property type="entry name" value="HSV_TRM3"/>
</dbReference>
<evidence type="ECO:0000256" key="5">
    <source>
        <dbReference type="ARBA" id="ARBA00023219"/>
    </source>
</evidence>
<dbReference type="Gene3D" id="3.40.50.300">
    <property type="entry name" value="P-loop containing nucleotide triphosphate hydrolases"/>
    <property type="match status" value="1"/>
</dbReference>
<dbReference type="InterPro" id="IPR003499">
    <property type="entry name" value="DNA_pack_N"/>
</dbReference>
<proteinExistence type="evidence at protein level"/>
<evidence type="ECO:0000259" key="6">
    <source>
        <dbReference type="Pfam" id="PF02499"/>
    </source>
</evidence>
<dbReference type="InterPro" id="IPR027417">
    <property type="entry name" value="P-loop_NTPase"/>
</dbReference>
<keyword evidence="2" id="KW-1188">Viral release from host cell</keyword>
<dbReference type="InterPro" id="IPR003498">
    <property type="entry name" value="DNA_pack_C"/>
</dbReference>
<dbReference type="GO" id="GO:0016787">
    <property type="term" value="F:hydrolase activity"/>
    <property type="evidence" value="ECO:0007669"/>
    <property type="project" value="UniProtKB-KW"/>
</dbReference>
<dbReference type="HAMAP" id="MF_04013">
    <property type="entry name" value="HSV_TRM3"/>
    <property type="match status" value="1"/>
</dbReference>
<organismHost>
    <name type="scientific">Mus musculus</name>
    <name type="common">Mouse</name>
    <dbReference type="NCBI Taxonomy" id="10090"/>
</organismHost>